<feature type="domain" description="Tyrosine-protein phosphatase" evidence="2">
    <location>
        <begin position="1"/>
        <end position="91"/>
    </location>
</feature>
<dbReference type="OrthoDB" id="10253954at2759"/>
<feature type="non-terminal residue" evidence="4">
    <location>
        <position position="1"/>
    </location>
</feature>
<dbReference type="PROSITE" id="PS50055">
    <property type="entry name" value="TYR_PHOSPHATASE_PTP"/>
    <property type="match status" value="1"/>
</dbReference>
<feature type="non-terminal residue" evidence="4">
    <location>
        <position position="91"/>
    </location>
</feature>
<dbReference type="CDD" id="cd00047">
    <property type="entry name" value="PTPc"/>
    <property type="match status" value="1"/>
</dbReference>
<dbReference type="GO" id="GO:0004725">
    <property type="term" value="F:protein tyrosine phosphatase activity"/>
    <property type="evidence" value="ECO:0007669"/>
    <property type="project" value="InterPro"/>
</dbReference>
<evidence type="ECO:0000313" key="5">
    <source>
        <dbReference type="Proteomes" id="UP001139887"/>
    </source>
</evidence>
<name>A0A9W8I0W4_9FUNG</name>
<dbReference type="InterPro" id="IPR000387">
    <property type="entry name" value="Tyr_Pase_dom"/>
</dbReference>
<dbReference type="Proteomes" id="UP001139887">
    <property type="component" value="Unassembled WGS sequence"/>
</dbReference>
<accession>A0A9W8I0W4</accession>
<dbReference type="Gene3D" id="3.90.190.10">
    <property type="entry name" value="Protein tyrosine phosphatase superfamily"/>
    <property type="match status" value="1"/>
</dbReference>
<evidence type="ECO:0000313" key="4">
    <source>
        <dbReference type="EMBL" id="KAJ2842600.1"/>
    </source>
</evidence>
<dbReference type="InterPro" id="IPR000242">
    <property type="entry name" value="PTP_cat"/>
</dbReference>
<reference evidence="4" key="1">
    <citation type="submission" date="2022-07" db="EMBL/GenBank/DDBJ databases">
        <title>Phylogenomic reconstructions and comparative analyses of Kickxellomycotina fungi.</title>
        <authorList>
            <person name="Reynolds N.K."/>
            <person name="Stajich J.E."/>
            <person name="Barry K."/>
            <person name="Grigoriev I.V."/>
            <person name="Crous P."/>
            <person name="Smith M.E."/>
        </authorList>
    </citation>
    <scope>NUCLEOTIDE SEQUENCE</scope>
    <source>
        <strain evidence="4">NRRL 1566</strain>
    </source>
</reference>
<sequence length="91" mass="10268">RTVTQLHFTGWPDHGVPYSPVPMLRMIQEIRNQIKPPVNVPIVVHCSAGVGRSGTFIVVDAAMDYFSRQSDYSGDFISDIFKSLRSQRTLM</sequence>
<dbReference type="InterPro" id="IPR016130">
    <property type="entry name" value="Tyr_Pase_AS"/>
</dbReference>
<evidence type="ECO:0000256" key="1">
    <source>
        <dbReference type="ARBA" id="ARBA00009649"/>
    </source>
</evidence>
<evidence type="ECO:0000259" key="3">
    <source>
        <dbReference type="PROSITE" id="PS50056"/>
    </source>
</evidence>
<dbReference type="SMART" id="SM00404">
    <property type="entry name" value="PTPc_motif"/>
    <property type="match status" value="1"/>
</dbReference>
<dbReference type="PANTHER" id="PTHR19134:SF561">
    <property type="entry name" value="PROTEIN TYROSINE PHOSPHATASE 36E, ISOFORM A"/>
    <property type="match status" value="1"/>
</dbReference>
<comment type="caution">
    <text evidence="4">The sequence shown here is derived from an EMBL/GenBank/DDBJ whole genome shotgun (WGS) entry which is preliminary data.</text>
</comment>
<keyword evidence="5" id="KW-1185">Reference proteome</keyword>
<dbReference type="PROSITE" id="PS00383">
    <property type="entry name" value="TYR_PHOSPHATASE_1"/>
    <property type="match status" value="1"/>
</dbReference>
<protein>
    <submittedName>
        <fullName evidence="4">Uncharacterized protein</fullName>
    </submittedName>
</protein>
<dbReference type="SUPFAM" id="SSF52799">
    <property type="entry name" value="(Phosphotyrosine protein) phosphatases II"/>
    <property type="match status" value="1"/>
</dbReference>
<comment type="similarity">
    <text evidence="1">Belongs to the protein-tyrosine phosphatase family. Non-receptor class subfamily.</text>
</comment>
<dbReference type="InterPro" id="IPR029021">
    <property type="entry name" value="Prot-tyrosine_phosphatase-like"/>
</dbReference>
<dbReference type="Pfam" id="PF00102">
    <property type="entry name" value="Y_phosphatase"/>
    <property type="match status" value="1"/>
</dbReference>
<dbReference type="PRINTS" id="PR00700">
    <property type="entry name" value="PRTYPHPHTASE"/>
</dbReference>
<evidence type="ECO:0000259" key="2">
    <source>
        <dbReference type="PROSITE" id="PS50055"/>
    </source>
</evidence>
<organism evidence="4 5">
    <name type="scientific">Coemansia brasiliensis</name>
    <dbReference type="NCBI Taxonomy" id="2650707"/>
    <lineage>
        <taxon>Eukaryota</taxon>
        <taxon>Fungi</taxon>
        <taxon>Fungi incertae sedis</taxon>
        <taxon>Zoopagomycota</taxon>
        <taxon>Kickxellomycotina</taxon>
        <taxon>Kickxellomycetes</taxon>
        <taxon>Kickxellales</taxon>
        <taxon>Kickxellaceae</taxon>
        <taxon>Coemansia</taxon>
    </lineage>
</organism>
<dbReference type="PANTHER" id="PTHR19134">
    <property type="entry name" value="RECEPTOR-TYPE TYROSINE-PROTEIN PHOSPHATASE"/>
    <property type="match status" value="1"/>
</dbReference>
<dbReference type="PROSITE" id="PS50056">
    <property type="entry name" value="TYR_PHOSPHATASE_2"/>
    <property type="match status" value="1"/>
</dbReference>
<feature type="domain" description="Tyrosine specific protein phosphatases" evidence="3">
    <location>
        <begin position="21"/>
        <end position="91"/>
    </location>
</feature>
<dbReference type="InterPro" id="IPR050348">
    <property type="entry name" value="Protein-Tyr_Phosphatase"/>
</dbReference>
<gene>
    <name evidence="4" type="ORF">IWW36_005846</name>
</gene>
<dbReference type="AlphaFoldDB" id="A0A9W8I0W4"/>
<dbReference type="InterPro" id="IPR003595">
    <property type="entry name" value="Tyr_Pase_cat"/>
</dbReference>
<dbReference type="EMBL" id="JANBUW010001703">
    <property type="protein sequence ID" value="KAJ2842600.1"/>
    <property type="molecule type" value="Genomic_DNA"/>
</dbReference>
<proteinExistence type="inferred from homology"/>